<evidence type="ECO:0000313" key="1">
    <source>
        <dbReference type="EMBL" id="GBP40002.1"/>
    </source>
</evidence>
<keyword evidence="2" id="KW-1185">Reference proteome</keyword>
<dbReference type="EMBL" id="BGZK01000374">
    <property type="protein sequence ID" value="GBP40002.1"/>
    <property type="molecule type" value="Genomic_DNA"/>
</dbReference>
<comment type="caution">
    <text evidence="1">The sequence shown here is derived from an EMBL/GenBank/DDBJ whole genome shotgun (WGS) entry which is preliminary data.</text>
</comment>
<gene>
    <name evidence="1" type="ORF">EVAR_39231_1</name>
</gene>
<dbReference type="Proteomes" id="UP000299102">
    <property type="component" value="Unassembled WGS sequence"/>
</dbReference>
<dbReference type="AlphaFoldDB" id="A0A4C1VNL4"/>
<name>A0A4C1VNL4_EUMVA</name>
<evidence type="ECO:0000313" key="2">
    <source>
        <dbReference type="Proteomes" id="UP000299102"/>
    </source>
</evidence>
<protein>
    <submittedName>
        <fullName evidence="1">Uncharacterized protein</fullName>
    </submittedName>
</protein>
<accession>A0A4C1VNL4</accession>
<sequence length="124" mass="13843">MQRSSLSIISTKILPAESTPPQPQRVDIMIVEVIKHNAIAVGPCPRRSETTPPFFMSTEEHGIAVSIKSVASQADETRHSNMIDRFQQCLRHGSNAKVFRSERSLNKEDKRSIIMLGSVTLDRA</sequence>
<proteinExistence type="predicted"/>
<organism evidence="1 2">
    <name type="scientific">Eumeta variegata</name>
    <name type="common">Bagworm moth</name>
    <name type="synonym">Eumeta japonica</name>
    <dbReference type="NCBI Taxonomy" id="151549"/>
    <lineage>
        <taxon>Eukaryota</taxon>
        <taxon>Metazoa</taxon>
        <taxon>Ecdysozoa</taxon>
        <taxon>Arthropoda</taxon>
        <taxon>Hexapoda</taxon>
        <taxon>Insecta</taxon>
        <taxon>Pterygota</taxon>
        <taxon>Neoptera</taxon>
        <taxon>Endopterygota</taxon>
        <taxon>Lepidoptera</taxon>
        <taxon>Glossata</taxon>
        <taxon>Ditrysia</taxon>
        <taxon>Tineoidea</taxon>
        <taxon>Psychidae</taxon>
        <taxon>Oiketicinae</taxon>
        <taxon>Eumeta</taxon>
    </lineage>
</organism>
<reference evidence="1 2" key="1">
    <citation type="journal article" date="2019" name="Commun. Biol.">
        <title>The bagworm genome reveals a unique fibroin gene that provides high tensile strength.</title>
        <authorList>
            <person name="Kono N."/>
            <person name="Nakamura H."/>
            <person name="Ohtoshi R."/>
            <person name="Tomita M."/>
            <person name="Numata K."/>
            <person name="Arakawa K."/>
        </authorList>
    </citation>
    <scope>NUCLEOTIDE SEQUENCE [LARGE SCALE GENOMIC DNA]</scope>
</reference>